<protein>
    <submittedName>
        <fullName evidence="2">Uncharacterized protein</fullName>
    </submittedName>
</protein>
<comment type="caution">
    <text evidence="2">The sequence shown here is derived from an EMBL/GenBank/DDBJ whole genome shotgun (WGS) entry which is preliminary data.</text>
</comment>
<evidence type="ECO:0000313" key="2">
    <source>
        <dbReference type="EMBL" id="MPM58357.1"/>
    </source>
</evidence>
<dbReference type="AlphaFoldDB" id="A0A645AYW2"/>
<sequence>MQSVTTLRRLSAAPGAKENTFRLRSIYLKVSYQQNVQTENPEVTTTPGSRVEVFGYNKEGLGRS</sequence>
<name>A0A645AYW2_9ZZZZ</name>
<proteinExistence type="predicted"/>
<feature type="region of interest" description="Disordered" evidence="1">
    <location>
        <begin position="38"/>
        <end position="64"/>
    </location>
</feature>
<accession>A0A645AYW2</accession>
<organism evidence="2">
    <name type="scientific">bioreactor metagenome</name>
    <dbReference type="NCBI Taxonomy" id="1076179"/>
    <lineage>
        <taxon>unclassified sequences</taxon>
        <taxon>metagenomes</taxon>
        <taxon>ecological metagenomes</taxon>
    </lineage>
</organism>
<evidence type="ECO:0000256" key="1">
    <source>
        <dbReference type="SAM" id="MobiDB-lite"/>
    </source>
</evidence>
<gene>
    <name evidence="2" type="ORF">SDC9_105188</name>
</gene>
<reference evidence="2" key="1">
    <citation type="submission" date="2019-08" db="EMBL/GenBank/DDBJ databases">
        <authorList>
            <person name="Kucharzyk K."/>
            <person name="Murdoch R.W."/>
            <person name="Higgins S."/>
            <person name="Loffler F."/>
        </authorList>
    </citation>
    <scope>NUCLEOTIDE SEQUENCE</scope>
</reference>
<feature type="compositionally biased region" description="Polar residues" evidence="1">
    <location>
        <begin position="38"/>
        <end position="48"/>
    </location>
</feature>
<dbReference type="EMBL" id="VSSQ01016723">
    <property type="protein sequence ID" value="MPM58357.1"/>
    <property type="molecule type" value="Genomic_DNA"/>
</dbReference>